<dbReference type="InterPro" id="IPR002656">
    <property type="entry name" value="Acyl_transf_3_dom"/>
</dbReference>
<feature type="transmembrane region" description="Helical" evidence="1">
    <location>
        <begin position="18"/>
        <end position="37"/>
    </location>
</feature>
<organism evidence="3 4">
    <name type="scientific">Spirosoma foliorum</name>
    <dbReference type="NCBI Taxonomy" id="2710596"/>
    <lineage>
        <taxon>Bacteria</taxon>
        <taxon>Pseudomonadati</taxon>
        <taxon>Bacteroidota</taxon>
        <taxon>Cytophagia</taxon>
        <taxon>Cytophagales</taxon>
        <taxon>Cytophagaceae</taxon>
        <taxon>Spirosoma</taxon>
    </lineage>
</organism>
<feature type="transmembrane region" description="Helical" evidence="1">
    <location>
        <begin position="316"/>
        <end position="337"/>
    </location>
</feature>
<evidence type="ECO:0000313" key="3">
    <source>
        <dbReference type="EMBL" id="QMW03980.1"/>
    </source>
</evidence>
<feature type="transmembrane region" description="Helical" evidence="1">
    <location>
        <begin position="261"/>
        <end position="278"/>
    </location>
</feature>
<feature type="transmembrane region" description="Helical" evidence="1">
    <location>
        <begin position="184"/>
        <end position="200"/>
    </location>
</feature>
<sequence length="359" mass="42181">MSLTLRYHNLSRNNNFDLIRFFAAVFVIYSHSFDITGHQDIEPLKVLSNNYISIGTLSVYVFFVISGFLIQQSYDRSSSLLKYLFFRVIRIFPALIGMIVILVFIIGPFLTTLPLTEYFGNYETYKYLFNCLCLKLYFYLPGVFVNNIIGSSVNTSIWTLPIEIMFYCFVAFIGQIREKKYKQALFVLSYIFILWVSIGLNQTSMLLHNVVFFIVGILLYRFRYTIKLTPWAIVISILCFIVSLFTSGDLINIFFVKYLRTLIFTFSLAYLIIVLAFVKNQLLSFDNYGDYSYGMYIWAWPVQQILIYYYPSMSQIENFILGVLLTFPLSILSWHFIEKRALKLKKLPFFSFPLVYLKQ</sequence>
<proteinExistence type="predicted"/>
<dbReference type="PANTHER" id="PTHR23028">
    <property type="entry name" value="ACETYLTRANSFERASE"/>
    <property type="match status" value="1"/>
</dbReference>
<dbReference type="GO" id="GO:0016747">
    <property type="term" value="F:acyltransferase activity, transferring groups other than amino-acyl groups"/>
    <property type="evidence" value="ECO:0007669"/>
    <property type="project" value="InterPro"/>
</dbReference>
<feature type="transmembrane region" description="Helical" evidence="1">
    <location>
        <begin position="49"/>
        <end position="71"/>
    </location>
</feature>
<keyword evidence="1" id="KW-0472">Membrane</keyword>
<name>A0A7G5GYN8_9BACT</name>
<feature type="transmembrane region" description="Helical" evidence="1">
    <location>
        <begin position="91"/>
        <end position="115"/>
    </location>
</feature>
<accession>A0A7G5GYN8</accession>
<dbReference type="KEGG" id="sfol:H3H32_03210"/>
<keyword evidence="1" id="KW-1133">Transmembrane helix</keyword>
<keyword evidence="3" id="KW-0012">Acyltransferase</keyword>
<feature type="transmembrane region" description="Helical" evidence="1">
    <location>
        <begin position="127"/>
        <end position="149"/>
    </location>
</feature>
<feature type="domain" description="Acyltransferase 3" evidence="2">
    <location>
        <begin position="14"/>
        <end position="333"/>
    </location>
</feature>
<evidence type="ECO:0000313" key="4">
    <source>
        <dbReference type="Proteomes" id="UP000515369"/>
    </source>
</evidence>
<dbReference type="InterPro" id="IPR050879">
    <property type="entry name" value="Acyltransferase_3"/>
</dbReference>
<dbReference type="Proteomes" id="UP000515369">
    <property type="component" value="Chromosome"/>
</dbReference>
<gene>
    <name evidence="3" type="ORF">H3H32_03210</name>
</gene>
<dbReference type="GO" id="GO:0000271">
    <property type="term" value="P:polysaccharide biosynthetic process"/>
    <property type="evidence" value="ECO:0007669"/>
    <property type="project" value="TreeGrafter"/>
</dbReference>
<dbReference type="AlphaFoldDB" id="A0A7G5GYN8"/>
<feature type="transmembrane region" description="Helical" evidence="1">
    <location>
        <begin position="231"/>
        <end position="255"/>
    </location>
</feature>
<feature type="transmembrane region" description="Helical" evidence="1">
    <location>
        <begin position="155"/>
        <end position="172"/>
    </location>
</feature>
<reference evidence="3 4" key="1">
    <citation type="submission" date="2020-07" db="EMBL/GenBank/DDBJ databases">
        <title>Spirosoma foliorum sp. nov., isolated from the leaves on the Nejang mountain Korea, Republic of.</title>
        <authorList>
            <person name="Ho H."/>
            <person name="Lee Y.-J."/>
            <person name="Nurcahyanto D.-A."/>
            <person name="Kim S.-G."/>
        </authorList>
    </citation>
    <scope>NUCLEOTIDE SEQUENCE [LARGE SCALE GENOMIC DNA]</scope>
    <source>
        <strain evidence="3 4">PL0136</strain>
    </source>
</reference>
<feature type="transmembrane region" description="Helical" evidence="1">
    <location>
        <begin position="206"/>
        <end position="224"/>
    </location>
</feature>
<dbReference type="EMBL" id="CP059732">
    <property type="protein sequence ID" value="QMW03980.1"/>
    <property type="molecule type" value="Genomic_DNA"/>
</dbReference>
<evidence type="ECO:0000256" key="1">
    <source>
        <dbReference type="SAM" id="Phobius"/>
    </source>
</evidence>
<keyword evidence="1" id="KW-0812">Transmembrane</keyword>
<dbReference type="GO" id="GO:0016020">
    <property type="term" value="C:membrane"/>
    <property type="evidence" value="ECO:0007669"/>
    <property type="project" value="TreeGrafter"/>
</dbReference>
<dbReference type="Pfam" id="PF01757">
    <property type="entry name" value="Acyl_transf_3"/>
    <property type="match status" value="1"/>
</dbReference>
<protein>
    <submittedName>
        <fullName evidence="3">Acyltransferase</fullName>
    </submittedName>
</protein>
<keyword evidence="4" id="KW-1185">Reference proteome</keyword>
<dbReference type="PANTHER" id="PTHR23028:SF53">
    <property type="entry name" value="ACYL_TRANSF_3 DOMAIN-CONTAINING PROTEIN"/>
    <property type="match status" value="1"/>
</dbReference>
<evidence type="ECO:0000259" key="2">
    <source>
        <dbReference type="Pfam" id="PF01757"/>
    </source>
</evidence>
<dbReference type="RefSeq" id="WP_182461236.1">
    <property type="nucleotide sequence ID" value="NZ_CP059732.1"/>
</dbReference>
<keyword evidence="3" id="KW-0808">Transferase</keyword>